<dbReference type="InParanoid" id="A0A165N5C4"/>
<dbReference type="InterPro" id="IPR049549">
    <property type="entry name" value="RPN7_PSMD6_C"/>
</dbReference>
<dbReference type="SMART" id="SM00088">
    <property type="entry name" value="PINT"/>
    <property type="match status" value="1"/>
</dbReference>
<dbReference type="FunCoup" id="A0A165N5C4">
    <property type="interactions" value="545"/>
</dbReference>
<dbReference type="SUPFAM" id="SSF48452">
    <property type="entry name" value="TPR-like"/>
    <property type="match status" value="1"/>
</dbReference>
<evidence type="ECO:0000313" key="5">
    <source>
        <dbReference type="EMBL" id="KZW00236.1"/>
    </source>
</evidence>
<name>A0A165N5C4_EXIGL</name>
<dbReference type="PROSITE" id="PS50250">
    <property type="entry name" value="PCI"/>
    <property type="match status" value="1"/>
</dbReference>
<evidence type="ECO:0000313" key="6">
    <source>
        <dbReference type="Proteomes" id="UP000077266"/>
    </source>
</evidence>
<dbReference type="Gene3D" id="1.25.40.570">
    <property type="match status" value="1"/>
</dbReference>
<dbReference type="InterPro" id="IPR000717">
    <property type="entry name" value="PCI_dom"/>
</dbReference>
<dbReference type="Proteomes" id="UP000077266">
    <property type="component" value="Unassembled WGS sequence"/>
</dbReference>
<proteinExistence type="predicted"/>
<dbReference type="InterPro" id="IPR019585">
    <property type="entry name" value="Rpn7/CSN1"/>
</dbReference>
<dbReference type="AlphaFoldDB" id="A0A165N5C4"/>
<dbReference type="FunFam" id="1.25.40.570:FF:000005">
    <property type="entry name" value="26S proteasome regulatory subunit N7"/>
    <property type="match status" value="1"/>
</dbReference>
<protein>
    <submittedName>
        <fullName evidence="5">PCI-domain-containing protein</fullName>
    </submittedName>
</protein>
<accession>A0A165N5C4</accession>
<dbReference type="Pfam" id="PF01399">
    <property type="entry name" value="PCI"/>
    <property type="match status" value="1"/>
</dbReference>
<sequence length="388" mass="43884">MSSSEDVVLPIPNLKLAQHHFTLATPELSHLHDAAREQLLAGIEKDQMAPWYKHIASTTPTLQLDSTLLDKMEAQNKTELDALDARLAEAEKTEGETEISDALRARATYLTRIGDKENAVKAQELALSKTPGLGSRIDIVLTLTRIGFFFADHALITENLTKAEELIEEGGDWDRRNRLKVYQGLHMLSIRSFKRGGELFIDALSTFTANELLEYNDFVTLCVIVNTLTLKRVDLKKKLLVAPEVTQVLLEVTDLADYTKSLYECHYDKFFVALATLEQKFLLPSRLLRAHARYYVREMRILAYAQLLESYRSLTLESMARAFGVSVDFIDNELARFISTGRLNCTIDKVNGVVETNRPSAKNARYETVVKQGDILLNSIQRLSKVLY</sequence>
<dbReference type="SUPFAM" id="SSF46785">
    <property type="entry name" value="Winged helix' DNA-binding domain"/>
    <property type="match status" value="1"/>
</dbReference>
<dbReference type="InterPro" id="IPR036390">
    <property type="entry name" value="WH_DNA-bd_sf"/>
</dbReference>
<dbReference type="InterPro" id="IPR011990">
    <property type="entry name" value="TPR-like_helical_dom_sf"/>
</dbReference>
<organism evidence="5 6">
    <name type="scientific">Exidia glandulosa HHB12029</name>
    <dbReference type="NCBI Taxonomy" id="1314781"/>
    <lineage>
        <taxon>Eukaryota</taxon>
        <taxon>Fungi</taxon>
        <taxon>Dikarya</taxon>
        <taxon>Basidiomycota</taxon>
        <taxon>Agaricomycotina</taxon>
        <taxon>Agaricomycetes</taxon>
        <taxon>Auriculariales</taxon>
        <taxon>Exidiaceae</taxon>
        <taxon>Exidia</taxon>
    </lineage>
</organism>
<reference evidence="5 6" key="1">
    <citation type="journal article" date="2016" name="Mol. Biol. Evol.">
        <title>Comparative Genomics of Early-Diverging Mushroom-Forming Fungi Provides Insights into the Origins of Lignocellulose Decay Capabilities.</title>
        <authorList>
            <person name="Nagy L.G."/>
            <person name="Riley R."/>
            <person name="Tritt A."/>
            <person name="Adam C."/>
            <person name="Daum C."/>
            <person name="Floudas D."/>
            <person name="Sun H."/>
            <person name="Yadav J.S."/>
            <person name="Pangilinan J."/>
            <person name="Larsson K.H."/>
            <person name="Matsuura K."/>
            <person name="Barry K."/>
            <person name="Labutti K."/>
            <person name="Kuo R."/>
            <person name="Ohm R.A."/>
            <person name="Bhattacharya S.S."/>
            <person name="Shirouzu T."/>
            <person name="Yoshinaga Y."/>
            <person name="Martin F.M."/>
            <person name="Grigoriev I.V."/>
            <person name="Hibbett D.S."/>
        </authorList>
    </citation>
    <scope>NUCLEOTIDE SEQUENCE [LARGE SCALE GENOMIC DNA]</scope>
    <source>
        <strain evidence="5 6">HHB12029</strain>
    </source>
</reference>
<comment type="function">
    <text evidence="2">Component of the 19S cap proteasome complex which acts as a regulatory subunit of the 26S proteasome, involved in the ATP-dependent degradation of ubiquitinated proteins.</text>
</comment>
<dbReference type="STRING" id="1314781.A0A165N5C4"/>
<dbReference type="EMBL" id="KV425902">
    <property type="protein sequence ID" value="KZW00236.1"/>
    <property type="molecule type" value="Genomic_DNA"/>
</dbReference>
<dbReference type="Pfam" id="PF10602">
    <property type="entry name" value="RPN7"/>
    <property type="match status" value="1"/>
</dbReference>
<evidence type="ECO:0000259" key="4">
    <source>
        <dbReference type="PROSITE" id="PS50250"/>
    </source>
</evidence>
<feature type="domain" description="PCI" evidence="4">
    <location>
        <begin position="192"/>
        <end position="361"/>
    </location>
</feature>
<gene>
    <name evidence="5" type="ORF">EXIGLDRAFT_696400</name>
</gene>
<dbReference type="GO" id="GO:0008541">
    <property type="term" value="C:proteasome regulatory particle, lid subcomplex"/>
    <property type="evidence" value="ECO:0007669"/>
    <property type="project" value="UniProtKB-ARBA"/>
</dbReference>
<dbReference type="InterPro" id="IPR045135">
    <property type="entry name" value="Rpn7_N"/>
</dbReference>
<comment type="subunit">
    <text evidence="3">The 26S proteasome is composed of a core protease, known as the 20S proteasome, capped at one or both ends by the 19S regulatory complex (RC). The RC is composed of at least 18 different subunits in two subcomplexes, the base and the lid, which form the portions proximal and distal to the 20S proteolytic core, respectively. Component of the lid subcomplex of the 19S RC.</text>
</comment>
<dbReference type="GO" id="GO:0043161">
    <property type="term" value="P:proteasome-mediated ubiquitin-dependent protein catabolic process"/>
    <property type="evidence" value="ECO:0007669"/>
    <property type="project" value="TreeGrafter"/>
</dbReference>
<dbReference type="OrthoDB" id="1452at2759"/>
<keyword evidence="6" id="KW-1185">Reference proteome</keyword>
<dbReference type="Pfam" id="PF21154">
    <property type="entry name" value="RPN7_PSMD6_C"/>
    <property type="match status" value="1"/>
</dbReference>
<evidence type="ECO:0000256" key="3">
    <source>
        <dbReference type="ARBA" id="ARBA00093502"/>
    </source>
</evidence>
<dbReference type="PANTHER" id="PTHR14145:SF1">
    <property type="entry name" value="26S PROTEASOME NON-ATPASE REGULATORY SUBUNIT 6"/>
    <property type="match status" value="1"/>
</dbReference>
<dbReference type="PANTHER" id="PTHR14145">
    <property type="entry name" value="26S PROTESOME SUBUNIT 6"/>
    <property type="match status" value="1"/>
</dbReference>
<evidence type="ECO:0000256" key="1">
    <source>
        <dbReference type="ARBA" id="ARBA00022942"/>
    </source>
</evidence>
<evidence type="ECO:0000256" key="2">
    <source>
        <dbReference type="ARBA" id="ARBA00093435"/>
    </source>
</evidence>
<keyword evidence="1" id="KW-0647">Proteasome</keyword>